<sequence length="666" mass="72924">MGTTSKLSPSPPPRSGRSEASLHVLHASDVEDGTDADSLGPSSSGGGGLGSVSGYPHWRSVDPRSSSTQSLVPSRSGDEQRRTLLLIYIHGFMGNDSSFRSFPAHVHSFLKEALVKTHIIHTKIYPRYKTYKAIDVARDNLSKWLEPHESPSTDVVLVGHSMGGLLAAEVALLPSRNPTQGSPFRHHILGTISLDAPLLGLHPGIVVSGITSLFRAAPPPPGATATNGASDPSTSSSQSSAALTPYSSVYSEVAPSTGLSPMFAPTQSPSSSSPHFAAPPAPDPYFNPPFFNDASFVDRGWFKNVVHFATKHKAENLFEATANHLMSHLEFGGCLADYPALKSRYKRLRKLEDVDDLNPPGGERLARVRFVNYYTASTGIPKKPKPSKSNRNTLTAPSPDPHTSDIKSRSSNSNLQAPASSTLHDNSHSDSGRPDDPLDELDPVPEPWDDDPPTYTENTTPPAPQTTNNPDLRLPPIPDLPNAPPTPDLDSYTDKDARKLAEKEAKQAKKTYDQAVKNREKAIKERQKLLEKRRRKSLKDAEKQGKKDQKRVQKEGHELQKELDALRVDDDDHLETPSAQKEKEKEEKEKKPKLRKFCMLPGKTNGVRDPAWVQVYMEGVDEVGAHCGLFFPGPHYERLVGDVGLRVVGWVEEDTSGRAVSYFDLD</sequence>
<evidence type="ECO:0000259" key="3">
    <source>
        <dbReference type="Pfam" id="PF05057"/>
    </source>
</evidence>
<feature type="compositionally biased region" description="Polar residues" evidence="2">
    <location>
        <begin position="409"/>
        <end position="424"/>
    </location>
</feature>
<dbReference type="Proteomes" id="UP001286456">
    <property type="component" value="Unassembled WGS sequence"/>
</dbReference>
<feature type="compositionally biased region" description="Basic and acidic residues" evidence="2">
    <location>
        <begin position="580"/>
        <end position="590"/>
    </location>
</feature>
<gene>
    <name evidence="4" type="ORF">B0T19DRAFT_475027</name>
</gene>
<dbReference type="Gene3D" id="3.40.50.1820">
    <property type="entry name" value="alpha/beta hydrolase"/>
    <property type="match status" value="1"/>
</dbReference>
<feature type="compositionally biased region" description="Low complexity" evidence="2">
    <location>
        <begin position="223"/>
        <end position="241"/>
    </location>
</feature>
<dbReference type="InterPro" id="IPR029058">
    <property type="entry name" value="AB_hydrolase_fold"/>
</dbReference>
<reference evidence="4" key="2">
    <citation type="submission" date="2023-06" db="EMBL/GenBank/DDBJ databases">
        <authorList>
            <consortium name="Lawrence Berkeley National Laboratory"/>
            <person name="Haridas S."/>
            <person name="Hensen N."/>
            <person name="Bonometti L."/>
            <person name="Westerberg I."/>
            <person name="Brannstrom I.O."/>
            <person name="Guillou S."/>
            <person name="Cros-Aarteil S."/>
            <person name="Calhoun S."/>
            <person name="Kuo A."/>
            <person name="Mondo S."/>
            <person name="Pangilinan J."/>
            <person name="Riley R."/>
            <person name="Labutti K."/>
            <person name="Andreopoulos B."/>
            <person name="Lipzen A."/>
            <person name="Chen C."/>
            <person name="Yanf M."/>
            <person name="Daum C."/>
            <person name="Ng V."/>
            <person name="Clum A."/>
            <person name="Steindorff A."/>
            <person name="Ohm R."/>
            <person name="Martin F."/>
            <person name="Silar P."/>
            <person name="Natvig D."/>
            <person name="Lalanne C."/>
            <person name="Gautier V."/>
            <person name="Ament-Velasquez S.L."/>
            <person name="Kruys A."/>
            <person name="Hutchinson M.I."/>
            <person name="Powell A.J."/>
            <person name="Barry K."/>
            <person name="Miller A.N."/>
            <person name="Grigoriev I.V."/>
            <person name="Debuchy R."/>
            <person name="Gladieux P."/>
            <person name="Thoren M.H."/>
            <person name="Johannesson H."/>
        </authorList>
    </citation>
    <scope>NUCLEOTIDE SEQUENCE</scope>
    <source>
        <strain evidence="4">SMH4131-1</strain>
    </source>
</reference>
<dbReference type="AlphaFoldDB" id="A0AAE0ILK7"/>
<feature type="compositionally biased region" description="Polar residues" evidence="2">
    <location>
        <begin position="63"/>
        <end position="73"/>
    </location>
</feature>
<feature type="domain" description="DUF676" evidence="3">
    <location>
        <begin position="83"/>
        <end position="201"/>
    </location>
</feature>
<feature type="region of interest" description="Disordered" evidence="2">
    <location>
        <begin position="1"/>
        <end position="76"/>
    </location>
</feature>
<dbReference type="SUPFAM" id="SSF53474">
    <property type="entry name" value="alpha/beta-Hydrolases"/>
    <property type="match status" value="1"/>
</dbReference>
<feature type="compositionally biased region" description="Low complexity" evidence="2">
    <location>
        <begin position="263"/>
        <end position="276"/>
    </location>
</feature>
<comment type="similarity">
    <text evidence="1">Belongs to the putative lipase ROG1 family.</text>
</comment>
<feature type="region of interest" description="Disordered" evidence="2">
    <location>
        <begin position="377"/>
        <end position="593"/>
    </location>
</feature>
<keyword evidence="5" id="KW-1185">Reference proteome</keyword>
<dbReference type="PANTHER" id="PTHR47842:SF3">
    <property type="entry name" value="DUF676 DOMAIN-CONTAINING PROTEIN"/>
    <property type="match status" value="1"/>
</dbReference>
<feature type="region of interest" description="Disordered" evidence="2">
    <location>
        <begin position="260"/>
        <end position="279"/>
    </location>
</feature>
<evidence type="ECO:0000313" key="4">
    <source>
        <dbReference type="EMBL" id="KAK3327189.1"/>
    </source>
</evidence>
<feature type="compositionally biased region" description="Basic and acidic residues" evidence="2">
    <location>
        <begin position="492"/>
        <end position="530"/>
    </location>
</feature>
<protein>
    <recommendedName>
        <fullName evidence="3">DUF676 domain-containing protein</fullName>
    </recommendedName>
</protein>
<feature type="compositionally biased region" description="Pro residues" evidence="2">
    <location>
        <begin position="473"/>
        <end position="487"/>
    </location>
</feature>
<comment type="caution">
    <text evidence="4">The sequence shown here is derived from an EMBL/GenBank/DDBJ whole genome shotgun (WGS) entry which is preliminary data.</text>
</comment>
<dbReference type="EMBL" id="JAUEPO010000003">
    <property type="protein sequence ID" value="KAK3327189.1"/>
    <property type="molecule type" value="Genomic_DNA"/>
</dbReference>
<feature type="compositionally biased region" description="Acidic residues" evidence="2">
    <location>
        <begin position="437"/>
        <end position="452"/>
    </location>
</feature>
<feature type="region of interest" description="Disordered" evidence="2">
    <location>
        <begin position="218"/>
        <end position="241"/>
    </location>
</feature>
<feature type="compositionally biased region" description="Basic and acidic residues" evidence="2">
    <location>
        <begin position="425"/>
        <end position="436"/>
    </location>
</feature>
<feature type="compositionally biased region" description="Basic and acidic residues" evidence="2">
    <location>
        <begin position="538"/>
        <end position="570"/>
    </location>
</feature>
<dbReference type="Pfam" id="PF05057">
    <property type="entry name" value="DUF676"/>
    <property type="match status" value="1"/>
</dbReference>
<name>A0AAE0ILK7_9PEZI</name>
<evidence type="ECO:0000256" key="1">
    <source>
        <dbReference type="ARBA" id="ARBA00007920"/>
    </source>
</evidence>
<organism evidence="4 5">
    <name type="scientific">Cercophora scortea</name>
    <dbReference type="NCBI Taxonomy" id="314031"/>
    <lineage>
        <taxon>Eukaryota</taxon>
        <taxon>Fungi</taxon>
        <taxon>Dikarya</taxon>
        <taxon>Ascomycota</taxon>
        <taxon>Pezizomycotina</taxon>
        <taxon>Sordariomycetes</taxon>
        <taxon>Sordariomycetidae</taxon>
        <taxon>Sordariales</taxon>
        <taxon>Lasiosphaeriaceae</taxon>
        <taxon>Cercophora</taxon>
    </lineage>
</organism>
<evidence type="ECO:0000256" key="2">
    <source>
        <dbReference type="SAM" id="MobiDB-lite"/>
    </source>
</evidence>
<reference evidence="4" key="1">
    <citation type="journal article" date="2023" name="Mol. Phylogenet. Evol.">
        <title>Genome-scale phylogeny and comparative genomics of the fungal order Sordariales.</title>
        <authorList>
            <person name="Hensen N."/>
            <person name="Bonometti L."/>
            <person name="Westerberg I."/>
            <person name="Brannstrom I.O."/>
            <person name="Guillou S."/>
            <person name="Cros-Aarteil S."/>
            <person name="Calhoun S."/>
            <person name="Haridas S."/>
            <person name="Kuo A."/>
            <person name="Mondo S."/>
            <person name="Pangilinan J."/>
            <person name="Riley R."/>
            <person name="LaButti K."/>
            <person name="Andreopoulos B."/>
            <person name="Lipzen A."/>
            <person name="Chen C."/>
            <person name="Yan M."/>
            <person name="Daum C."/>
            <person name="Ng V."/>
            <person name="Clum A."/>
            <person name="Steindorff A."/>
            <person name="Ohm R.A."/>
            <person name="Martin F."/>
            <person name="Silar P."/>
            <person name="Natvig D.O."/>
            <person name="Lalanne C."/>
            <person name="Gautier V."/>
            <person name="Ament-Velasquez S.L."/>
            <person name="Kruys A."/>
            <person name="Hutchinson M.I."/>
            <person name="Powell A.J."/>
            <person name="Barry K."/>
            <person name="Miller A.N."/>
            <person name="Grigoriev I.V."/>
            <person name="Debuchy R."/>
            <person name="Gladieux P."/>
            <person name="Hiltunen Thoren M."/>
            <person name="Johannesson H."/>
        </authorList>
    </citation>
    <scope>NUCLEOTIDE SEQUENCE</scope>
    <source>
        <strain evidence="4">SMH4131-1</strain>
    </source>
</reference>
<evidence type="ECO:0000313" key="5">
    <source>
        <dbReference type="Proteomes" id="UP001286456"/>
    </source>
</evidence>
<dbReference type="PANTHER" id="PTHR47842">
    <property type="entry name" value="EXPRESSED PROTEIN"/>
    <property type="match status" value="1"/>
</dbReference>
<accession>A0AAE0ILK7</accession>
<proteinExistence type="inferred from homology"/>
<dbReference type="InterPro" id="IPR007751">
    <property type="entry name" value="DUF676_lipase-like"/>
</dbReference>